<keyword evidence="2" id="KW-0378">Hydrolase</keyword>
<proteinExistence type="predicted"/>
<reference evidence="3" key="1">
    <citation type="journal article" date="2019" name="Int. J. Syst. Evol. Microbiol.">
        <title>The Global Catalogue of Microorganisms (GCM) 10K type strain sequencing project: providing services to taxonomists for standard genome sequencing and annotation.</title>
        <authorList>
            <consortium name="The Broad Institute Genomics Platform"/>
            <consortium name="The Broad Institute Genome Sequencing Center for Infectious Disease"/>
            <person name="Wu L."/>
            <person name="Ma J."/>
        </authorList>
    </citation>
    <scope>NUCLEOTIDE SEQUENCE [LARGE SCALE GENOMIC DNA]</scope>
    <source>
        <strain evidence="3">JCM 17225</strain>
    </source>
</reference>
<keyword evidence="3" id="KW-1185">Reference proteome</keyword>
<dbReference type="SUPFAM" id="SSF53474">
    <property type="entry name" value="alpha/beta-Hydrolases"/>
    <property type="match status" value="1"/>
</dbReference>
<name>A0ABP7TJG9_9BACT</name>
<organism evidence="2 3">
    <name type="scientific">Hymenobacter glaciei</name>
    <dbReference type="NCBI Taxonomy" id="877209"/>
    <lineage>
        <taxon>Bacteria</taxon>
        <taxon>Pseudomonadati</taxon>
        <taxon>Bacteroidota</taxon>
        <taxon>Cytophagia</taxon>
        <taxon>Cytophagales</taxon>
        <taxon>Hymenobacteraceae</taxon>
        <taxon>Hymenobacter</taxon>
    </lineage>
</organism>
<evidence type="ECO:0000259" key="1">
    <source>
        <dbReference type="Pfam" id="PF12146"/>
    </source>
</evidence>
<dbReference type="InterPro" id="IPR029058">
    <property type="entry name" value="AB_hydrolase_fold"/>
</dbReference>
<evidence type="ECO:0000313" key="3">
    <source>
        <dbReference type="Proteomes" id="UP001501469"/>
    </source>
</evidence>
<dbReference type="EMBL" id="BAABDK010000009">
    <property type="protein sequence ID" value="GAA4027248.1"/>
    <property type="molecule type" value="Genomic_DNA"/>
</dbReference>
<dbReference type="InterPro" id="IPR022742">
    <property type="entry name" value="Hydrolase_4"/>
</dbReference>
<dbReference type="Pfam" id="PF12146">
    <property type="entry name" value="Hydrolase_4"/>
    <property type="match status" value="1"/>
</dbReference>
<sequence length="340" mass="37641">MLLKGLAASAVPGPILPNPMPDLAASVYQPDVLGPDFEQCILPQPADYEGPVHSTLVRLRPRGPAAKAVLYVHGFADYFFQREMALRYQQHGYRFYALDLRKYGRSWLPHQHPNHVRDLPEYFADLDAALAVVRAEGSGPILLAGHSTGGLIAALYLRDGAGRAQVSALFLNSPFLAMNQPWALRHVGVPLMAALGRFAPELPLPNKLPPEYVRSLHRSYDGEWDFHLPWKPLAAFPVVAGWLRAIHAGQQRVRQGLGLQLPILVLHSDRTVQTPGWSDEYFRADGVLNVRDIARLAPRLGPHVTTQAIAGGMHDLMLSRLPAREAAYQALFAWLDTTFA</sequence>
<evidence type="ECO:0000313" key="2">
    <source>
        <dbReference type="EMBL" id="GAA4027248.1"/>
    </source>
</evidence>
<comment type="caution">
    <text evidence="2">The sequence shown here is derived from an EMBL/GenBank/DDBJ whole genome shotgun (WGS) entry which is preliminary data.</text>
</comment>
<dbReference type="PANTHER" id="PTHR11614">
    <property type="entry name" value="PHOSPHOLIPASE-RELATED"/>
    <property type="match status" value="1"/>
</dbReference>
<dbReference type="GO" id="GO:0016787">
    <property type="term" value="F:hydrolase activity"/>
    <property type="evidence" value="ECO:0007669"/>
    <property type="project" value="UniProtKB-KW"/>
</dbReference>
<dbReference type="Proteomes" id="UP001501469">
    <property type="component" value="Unassembled WGS sequence"/>
</dbReference>
<gene>
    <name evidence="2" type="ORF">GCM10022409_09010</name>
</gene>
<protein>
    <submittedName>
        <fullName evidence="2">Alpha/beta hydrolase</fullName>
    </submittedName>
</protein>
<feature type="domain" description="Serine aminopeptidase S33" evidence="1">
    <location>
        <begin position="65"/>
        <end position="316"/>
    </location>
</feature>
<dbReference type="InterPro" id="IPR051044">
    <property type="entry name" value="MAG_DAG_Lipase"/>
</dbReference>
<dbReference type="Gene3D" id="3.40.50.1820">
    <property type="entry name" value="alpha/beta hydrolase"/>
    <property type="match status" value="1"/>
</dbReference>
<accession>A0ABP7TJG9</accession>